<proteinExistence type="predicted"/>
<accession>A0ABS5F9A0</accession>
<organism evidence="1 2">
    <name type="scientific">Plastoroseomonas hellenica</name>
    <dbReference type="NCBI Taxonomy" id="2687306"/>
    <lineage>
        <taxon>Bacteria</taxon>
        <taxon>Pseudomonadati</taxon>
        <taxon>Pseudomonadota</taxon>
        <taxon>Alphaproteobacteria</taxon>
        <taxon>Acetobacterales</taxon>
        <taxon>Acetobacteraceae</taxon>
        <taxon>Plastoroseomonas</taxon>
    </lineage>
</organism>
<comment type="caution">
    <text evidence="1">The sequence shown here is derived from an EMBL/GenBank/DDBJ whole genome shotgun (WGS) entry which is preliminary data.</text>
</comment>
<dbReference type="Proteomes" id="UP001196870">
    <property type="component" value="Unassembled WGS sequence"/>
</dbReference>
<evidence type="ECO:0000313" key="2">
    <source>
        <dbReference type="Proteomes" id="UP001196870"/>
    </source>
</evidence>
<protein>
    <recommendedName>
        <fullName evidence="3">ACT domain-containing protein</fullName>
    </recommendedName>
</protein>
<evidence type="ECO:0000313" key="1">
    <source>
        <dbReference type="EMBL" id="MBR0669121.1"/>
    </source>
</evidence>
<gene>
    <name evidence="1" type="ORF">GXW71_32525</name>
</gene>
<dbReference type="RefSeq" id="WP_211857786.1">
    <property type="nucleotide sequence ID" value="NZ_JAAGBB010000083.1"/>
</dbReference>
<reference evidence="2" key="1">
    <citation type="journal article" date="2021" name="Syst. Appl. Microbiol.">
        <title>Roseomonas hellenica sp. nov., isolated from roots of wild-growing Alkanna tinctoria.</title>
        <authorList>
            <person name="Rat A."/>
            <person name="Naranjo H.D."/>
            <person name="Lebbe L."/>
            <person name="Cnockaert M."/>
            <person name="Krigas N."/>
            <person name="Grigoriadou K."/>
            <person name="Maloupa E."/>
            <person name="Willems A."/>
        </authorList>
    </citation>
    <scope>NUCLEOTIDE SEQUENCE [LARGE SCALE GENOMIC DNA]</scope>
    <source>
        <strain evidence="2">LMG 31523</strain>
    </source>
</reference>
<evidence type="ECO:0008006" key="3">
    <source>
        <dbReference type="Google" id="ProtNLM"/>
    </source>
</evidence>
<name>A0ABS5F9A0_9PROT</name>
<sequence>MSDTLFLAARFRVLADAEPGLLPRLLMPFAKRDLTPDLMTSRREGDCLRVEFTLTAMPAEMVHLVEGNLAQVVGVRRLEVEEGAFRRAA</sequence>
<keyword evidence="2" id="KW-1185">Reference proteome</keyword>
<dbReference type="EMBL" id="JAAGBB010000083">
    <property type="protein sequence ID" value="MBR0669121.1"/>
    <property type="molecule type" value="Genomic_DNA"/>
</dbReference>